<dbReference type="RefSeq" id="WP_379810004.1">
    <property type="nucleotide sequence ID" value="NZ_JBHUPC010000006.1"/>
</dbReference>
<dbReference type="EMBL" id="JBHUPC010000006">
    <property type="protein sequence ID" value="MFD2890552.1"/>
    <property type="molecule type" value="Genomic_DNA"/>
</dbReference>
<evidence type="ECO:0000313" key="1">
    <source>
        <dbReference type="EMBL" id="MFD2890552.1"/>
    </source>
</evidence>
<comment type="caution">
    <text evidence="1">The sequence shown here is derived from an EMBL/GenBank/DDBJ whole genome shotgun (WGS) entry which is preliminary data.</text>
</comment>
<protein>
    <submittedName>
        <fullName evidence="1">Uncharacterized protein</fullName>
    </submittedName>
</protein>
<dbReference type="Proteomes" id="UP001597534">
    <property type="component" value="Unassembled WGS sequence"/>
</dbReference>
<sequence length="74" mass="8617">MEVKVHYYVVAKWGLLFLSLLTANLSYVNAQNVTFEKNSFQKNETDDFVKLSEDALLSNFFRSLHRNLNSENTI</sequence>
<organism evidence="1 2">
    <name type="scientific">Flavobacterium chuncheonense</name>
    <dbReference type="NCBI Taxonomy" id="2026653"/>
    <lineage>
        <taxon>Bacteria</taxon>
        <taxon>Pseudomonadati</taxon>
        <taxon>Bacteroidota</taxon>
        <taxon>Flavobacteriia</taxon>
        <taxon>Flavobacteriales</taxon>
        <taxon>Flavobacteriaceae</taxon>
        <taxon>Flavobacterium</taxon>
    </lineage>
</organism>
<proteinExistence type="predicted"/>
<keyword evidence="2" id="KW-1185">Reference proteome</keyword>
<accession>A0ABW5YI17</accession>
<evidence type="ECO:0000313" key="2">
    <source>
        <dbReference type="Proteomes" id="UP001597534"/>
    </source>
</evidence>
<reference evidence="2" key="1">
    <citation type="journal article" date="2019" name="Int. J. Syst. Evol. Microbiol.">
        <title>The Global Catalogue of Microorganisms (GCM) 10K type strain sequencing project: providing services to taxonomists for standard genome sequencing and annotation.</title>
        <authorList>
            <consortium name="The Broad Institute Genomics Platform"/>
            <consortium name="The Broad Institute Genome Sequencing Center for Infectious Disease"/>
            <person name="Wu L."/>
            <person name="Ma J."/>
        </authorList>
    </citation>
    <scope>NUCLEOTIDE SEQUENCE [LARGE SCALE GENOMIC DNA]</scope>
    <source>
        <strain evidence="2">KCTC 22671</strain>
    </source>
</reference>
<name>A0ABW5YI17_9FLAO</name>
<gene>
    <name evidence="1" type="ORF">ACFS5J_00775</name>
</gene>